<name>A0A7W4YEZ3_9MICO</name>
<dbReference type="EMBL" id="JACHWJ010000001">
    <property type="protein sequence ID" value="MBB2957018.1"/>
    <property type="molecule type" value="Genomic_DNA"/>
</dbReference>
<reference evidence="2 3" key="1">
    <citation type="submission" date="2020-08" db="EMBL/GenBank/DDBJ databases">
        <title>Sequencing the genomes of 1000 actinobacteria strains.</title>
        <authorList>
            <person name="Klenk H.-P."/>
        </authorList>
    </citation>
    <scope>NUCLEOTIDE SEQUENCE [LARGE SCALE GENOMIC DNA]</scope>
    <source>
        <strain evidence="2 3">DSM 20419</strain>
    </source>
</reference>
<comment type="caution">
    <text evidence="2">The sequence shown here is derived from an EMBL/GenBank/DDBJ whole genome shotgun (WGS) entry which is preliminary data.</text>
</comment>
<evidence type="ECO:0000313" key="3">
    <source>
        <dbReference type="Proteomes" id="UP000545286"/>
    </source>
</evidence>
<gene>
    <name evidence="2" type="ORF">FHX72_001130</name>
</gene>
<sequence>MTTKNETAKESQEDQQEFNFTPEQQAELDFWRVPEKLYKYYGTTWHGLTEQGLTVDNVKATRTVNITFTAKILGQTVDRMGYSWVEALESPDAQIEKWGVQKLGEGPAPKDMKDFITGSTLWAIKKKSALDALRVYPEGTKERRQQAALIQDYFGGPDPRNTKGVTISYDRWVPEGGAL</sequence>
<dbReference type="AlphaFoldDB" id="A0A7W4YEZ3"/>
<accession>A0A7W4YEZ3</accession>
<proteinExistence type="predicted"/>
<dbReference type="Proteomes" id="UP000545286">
    <property type="component" value="Unassembled WGS sequence"/>
</dbReference>
<organism evidence="2 3">
    <name type="scientific">Pseudoclavibacter helvolus</name>
    <dbReference type="NCBI Taxonomy" id="255205"/>
    <lineage>
        <taxon>Bacteria</taxon>
        <taxon>Bacillati</taxon>
        <taxon>Actinomycetota</taxon>
        <taxon>Actinomycetes</taxon>
        <taxon>Micrococcales</taxon>
        <taxon>Microbacteriaceae</taxon>
        <taxon>Pseudoclavibacter</taxon>
    </lineage>
</organism>
<feature type="region of interest" description="Disordered" evidence="1">
    <location>
        <begin position="1"/>
        <end position="21"/>
    </location>
</feature>
<evidence type="ECO:0000313" key="2">
    <source>
        <dbReference type="EMBL" id="MBB2957018.1"/>
    </source>
</evidence>
<dbReference type="RefSeq" id="WP_183623545.1">
    <property type="nucleotide sequence ID" value="NZ_JACHWJ010000001.1"/>
</dbReference>
<keyword evidence="3" id="KW-1185">Reference proteome</keyword>
<evidence type="ECO:0000256" key="1">
    <source>
        <dbReference type="SAM" id="MobiDB-lite"/>
    </source>
</evidence>
<protein>
    <submittedName>
        <fullName evidence="2">Uncharacterized protein</fullName>
    </submittedName>
</protein>
<feature type="compositionally biased region" description="Basic and acidic residues" evidence="1">
    <location>
        <begin position="1"/>
        <end position="12"/>
    </location>
</feature>